<feature type="region of interest" description="Disordered" evidence="1">
    <location>
        <begin position="1"/>
        <end position="30"/>
    </location>
</feature>
<dbReference type="AlphaFoldDB" id="W2RLW8"/>
<dbReference type="GeneID" id="19975635"/>
<dbReference type="VEuPathDB" id="FungiDB:HMPREF1541_08296"/>
<sequence length="332" mass="37316">MGRTKQTPTHNPNAQRPDAPQTSFHPGPGSLMLAAYSDNPDLPSRIATAYPHVTEDPDAAYNALQLQRSWQQSWFTNLFDSELRREIYKYVFEGGFEYVQLVGDGKFLCIDDDKISGILQACKKTRHEAMPLYHGLVTIDIGYGQLPWGWFLHSEKINYSMIKHVSFQAWSVVNPAFHVVRIVAIFQQLKTLTIEAPPNGFHMTITGPSLLDLPKDRRTPGFNGLVNANFFKDELAAKDFLSGVSAARLRDFQQAMHILHPAQVRVLLAVNFNLYSDLWVTWPALKGESLEGLIAPVEDDEMPYMCGIAVIDTVANKVELVFGQHSVEVDLD</sequence>
<evidence type="ECO:0000313" key="2">
    <source>
        <dbReference type="EMBL" id="ETN37305.1"/>
    </source>
</evidence>
<dbReference type="EMBL" id="KB822724">
    <property type="protein sequence ID" value="ETN37305.1"/>
    <property type="molecule type" value="Genomic_DNA"/>
</dbReference>
<dbReference type="InParanoid" id="W2RLW8"/>
<accession>W2RLW8</accession>
<dbReference type="Proteomes" id="UP000030752">
    <property type="component" value="Unassembled WGS sequence"/>
</dbReference>
<evidence type="ECO:0000256" key="1">
    <source>
        <dbReference type="SAM" id="MobiDB-lite"/>
    </source>
</evidence>
<gene>
    <name evidence="2" type="ORF">HMPREF1541_08296</name>
</gene>
<keyword evidence="3" id="KW-1185">Reference proteome</keyword>
<protein>
    <submittedName>
        <fullName evidence="2">Uncharacterized protein</fullName>
    </submittedName>
</protein>
<evidence type="ECO:0000313" key="3">
    <source>
        <dbReference type="Proteomes" id="UP000030752"/>
    </source>
</evidence>
<reference evidence="2 3" key="1">
    <citation type="submission" date="2013-03" db="EMBL/GenBank/DDBJ databases">
        <title>The Genome Sequence of Phialophora europaea CBS 101466.</title>
        <authorList>
            <consortium name="The Broad Institute Genomics Platform"/>
            <person name="Cuomo C."/>
            <person name="de Hoog S."/>
            <person name="Gorbushina A."/>
            <person name="Walker B."/>
            <person name="Young S.K."/>
            <person name="Zeng Q."/>
            <person name="Gargeya S."/>
            <person name="Fitzgerald M."/>
            <person name="Haas B."/>
            <person name="Abouelleil A."/>
            <person name="Allen A.W."/>
            <person name="Alvarado L."/>
            <person name="Arachchi H.M."/>
            <person name="Berlin A.M."/>
            <person name="Chapman S.B."/>
            <person name="Gainer-Dewar J."/>
            <person name="Goldberg J."/>
            <person name="Griggs A."/>
            <person name="Gujja S."/>
            <person name="Hansen M."/>
            <person name="Howarth C."/>
            <person name="Imamovic A."/>
            <person name="Ireland A."/>
            <person name="Larimer J."/>
            <person name="McCowan C."/>
            <person name="Murphy C."/>
            <person name="Pearson M."/>
            <person name="Poon T.W."/>
            <person name="Priest M."/>
            <person name="Roberts A."/>
            <person name="Saif S."/>
            <person name="Shea T."/>
            <person name="Sisk P."/>
            <person name="Sykes S."/>
            <person name="Wortman J."/>
            <person name="Nusbaum C."/>
            <person name="Birren B."/>
        </authorList>
    </citation>
    <scope>NUCLEOTIDE SEQUENCE [LARGE SCALE GENOMIC DNA]</scope>
    <source>
        <strain evidence="2 3">CBS 101466</strain>
    </source>
</reference>
<organism evidence="2 3">
    <name type="scientific">Cyphellophora europaea (strain CBS 101466)</name>
    <name type="common">Phialophora europaea</name>
    <dbReference type="NCBI Taxonomy" id="1220924"/>
    <lineage>
        <taxon>Eukaryota</taxon>
        <taxon>Fungi</taxon>
        <taxon>Dikarya</taxon>
        <taxon>Ascomycota</taxon>
        <taxon>Pezizomycotina</taxon>
        <taxon>Eurotiomycetes</taxon>
        <taxon>Chaetothyriomycetidae</taxon>
        <taxon>Chaetothyriales</taxon>
        <taxon>Cyphellophoraceae</taxon>
        <taxon>Cyphellophora</taxon>
    </lineage>
</organism>
<dbReference type="RefSeq" id="XP_008720837.1">
    <property type="nucleotide sequence ID" value="XM_008722615.1"/>
</dbReference>
<name>W2RLW8_CYPE1</name>
<dbReference type="HOGENOM" id="CLU_836831_0_0_1"/>
<feature type="compositionally biased region" description="Polar residues" evidence="1">
    <location>
        <begin position="1"/>
        <end position="24"/>
    </location>
</feature>
<proteinExistence type="predicted"/>